<evidence type="ECO:0000256" key="1">
    <source>
        <dbReference type="SAM" id="MobiDB-lite"/>
    </source>
</evidence>
<organism evidence="2 3">
    <name type="scientific">Reticulomyxa filosa</name>
    <dbReference type="NCBI Taxonomy" id="46433"/>
    <lineage>
        <taxon>Eukaryota</taxon>
        <taxon>Sar</taxon>
        <taxon>Rhizaria</taxon>
        <taxon>Retaria</taxon>
        <taxon>Foraminifera</taxon>
        <taxon>Monothalamids</taxon>
        <taxon>Reticulomyxidae</taxon>
        <taxon>Reticulomyxa</taxon>
    </lineage>
</organism>
<feature type="compositionally biased region" description="Polar residues" evidence="1">
    <location>
        <begin position="1"/>
        <end position="11"/>
    </location>
</feature>
<dbReference type="InterPro" id="IPR036865">
    <property type="entry name" value="CRAL-TRIO_dom_sf"/>
</dbReference>
<dbReference type="Proteomes" id="UP000023152">
    <property type="component" value="Unassembled WGS sequence"/>
</dbReference>
<name>X6MRW6_RETFI</name>
<evidence type="ECO:0000313" key="3">
    <source>
        <dbReference type="Proteomes" id="UP000023152"/>
    </source>
</evidence>
<feature type="non-terminal residue" evidence="2">
    <location>
        <position position="212"/>
    </location>
</feature>
<dbReference type="Gene3D" id="3.40.525.10">
    <property type="entry name" value="CRAL-TRIO lipid binding domain"/>
    <property type="match status" value="1"/>
</dbReference>
<reference evidence="2 3" key="1">
    <citation type="journal article" date="2013" name="Curr. Biol.">
        <title>The Genome of the Foraminiferan Reticulomyxa filosa.</title>
        <authorList>
            <person name="Glockner G."/>
            <person name="Hulsmann N."/>
            <person name="Schleicher M."/>
            <person name="Noegel A.A."/>
            <person name="Eichinger L."/>
            <person name="Gallinger C."/>
            <person name="Pawlowski J."/>
            <person name="Sierra R."/>
            <person name="Euteneuer U."/>
            <person name="Pillet L."/>
            <person name="Moustafa A."/>
            <person name="Platzer M."/>
            <person name="Groth M."/>
            <person name="Szafranski K."/>
            <person name="Schliwa M."/>
        </authorList>
    </citation>
    <scope>NUCLEOTIDE SEQUENCE [LARGE SCALE GENOMIC DNA]</scope>
</reference>
<evidence type="ECO:0000313" key="2">
    <source>
        <dbReference type="EMBL" id="ETO16207.1"/>
    </source>
</evidence>
<comment type="caution">
    <text evidence="2">The sequence shown here is derived from an EMBL/GenBank/DDBJ whole genome shotgun (WGS) entry which is preliminary data.</text>
</comment>
<feature type="region of interest" description="Disordered" evidence="1">
    <location>
        <begin position="1"/>
        <end position="36"/>
    </location>
</feature>
<dbReference type="EMBL" id="ASPP01018479">
    <property type="protein sequence ID" value="ETO16207.1"/>
    <property type="molecule type" value="Genomic_DNA"/>
</dbReference>
<sequence length="212" mass="25072">MTATDSNTKISTEGDDEKKEKPTETNQPYYFNANPTLLKSNPVEHAQQETPGDREIQAHLQKEFGEKRRPWSDCAITWYVKKKKGGGKRNNEKGGKTKKVLFFFLIIIKTIKNKQTNEHQETFEKYQFNKITEQEWPEEKDCFEAWPVYIYGKDEQGHPVLYDEIGCSTPNQVEKAFGGDLEKLRKFRFRLMRRLGERPEQYATNREKYNKY</sequence>
<keyword evidence="3" id="KW-1185">Reference proteome</keyword>
<proteinExistence type="predicted"/>
<dbReference type="AlphaFoldDB" id="X6MRW6"/>
<feature type="compositionally biased region" description="Polar residues" evidence="1">
    <location>
        <begin position="24"/>
        <end position="36"/>
    </location>
</feature>
<gene>
    <name evidence="2" type="ORF">RFI_21148</name>
</gene>
<protein>
    <submittedName>
        <fullName evidence="2">Uncharacterized protein</fullName>
    </submittedName>
</protein>
<accession>X6MRW6</accession>